<accession>A0A6A6Q660</accession>
<dbReference type="InterPro" id="IPR001810">
    <property type="entry name" value="F-box_dom"/>
</dbReference>
<reference evidence="2" key="1">
    <citation type="journal article" date="2020" name="Stud. Mycol.">
        <title>101 Dothideomycetes genomes: a test case for predicting lifestyles and emergence of pathogens.</title>
        <authorList>
            <person name="Haridas S."/>
            <person name="Albert R."/>
            <person name="Binder M."/>
            <person name="Bloem J."/>
            <person name="Labutti K."/>
            <person name="Salamov A."/>
            <person name="Andreopoulos B."/>
            <person name="Baker S."/>
            <person name="Barry K."/>
            <person name="Bills G."/>
            <person name="Bluhm B."/>
            <person name="Cannon C."/>
            <person name="Castanera R."/>
            <person name="Culley D."/>
            <person name="Daum C."/>
            <person name="Ezra D."/>
            <person name="Gonzalez J."/>
            <person name="Henrissat B."/>
            <person name="Kuo A."/>
            <person name="Liang C."/>
            <person name="Lipzen A."/>
            <person name="Lutzoni F."/>
            <person name="Magnuson J."/>
            <person name="Mondo S."/>
            <person name="Nolan M."/>
            <person name="Ohm R."/>
            <person name="Pangilinan J."/>
            <person name="Park H.-J."/>
            <person name="Ramirez L."/>
            <person name="Alfaro M."/>
            <person name="Sun H."/>
            <person name="Tritt A."/>
            <person name="Yoshinaga Y."/>
            <person name="Zwiers L.-H."/>
            <person name="Turgeon B."/>
            <person name="Goodwin S."/>
            <person name="Spatafora J."/>
            <person name="Crous P."/>
            <person name="Grigoriev I."/>
        </authorList>
    </citation>
    <scope>NUCLEOTIDE SEQUENCE</scope>
    <source>
        <strain evidence="2">CBS 113389</strain>
    </source>
</reference>
<feature type="domain" description="F-box" evidence="1">
    <location>
        <begin position="1"/>
        <end position="50"/>
    </location>
</feature>
<dbReference type="OrthoDB" id="2853639at2759"/>
<dbReference type="EMBL" id="MU001631">
    <property type="protein sequence ID" value="KAF2487805.1"/>
    <property type="molecule type" value="Genomic_DNA"/>
</dbReference>
<dbReference type="PROSITE" id="PS50181">
    <property type="entry name" value="FBOX"/>
    <property type="match status" value="1"/>
</dbReference>
<evidence type="ECO:0000313" key="2">
    <source>
        <dbReference type="EMBL" id="KAF2487805.1"/>
    </source>
</evidence>
<evidence type="ECO:0000259" key="1">
    <source>
        <dbReference type="PROSITE" id="PS50181"/>
    </source>
</evidence>
<name>A0A6A6Q660_9PEZI</name>
<dbReference type="AlphaFoldDB" id="A0A6A6Q660"/>
<dbReference type="RefSeq" id="XP_033594374.1">
    <property type="nucleotide sequence ID" value="XM_033729979.1"/>
</dbReference>
<protein>
    <recommendedName>
        <fullName evidence="1">F-box domain-containing protein</fullName>
    </recommendedName>
</protein>
<organism evidence="2 3">
    <name type="scientific">Neohortaea acidophila</name>
    <dbReference type="NCBI Taxonomy" id="245834"/>
    <lineage>
        <taxon>Eukaryota</taxon>
        <taxon>Fungi</taxon>
        <taxon>Dikarya</taxon>
        <taxon>Ascomycota</taxon>
        <taxon>Pezizomycotina</taxon>
        <taxon>Dothideomycetes</taxon>
        <taxon>Dothideomycetidae</taxon>
        <taxon>Mycosphaerellales</taxon>
        <taxon>Teratosphaeriaceae</taxon>
        <taxon>Neohortaea</taxon>
    </lineage>
</organism>
<dbReference type="Proteomes" id="UP000799767">
    <property type="component" value="Unassembled WGS sequence"/>
</dbReference>
<gene>
    <name evidence="2" type="ORF">BDY17DRAFT_18821</name>
</gene>
<dbReference type="GeneID" id="54470981"/>
<proteinExistence type="predicted"/>
<evidence type="ECO:0000313" key="3">
    <source>
        <dbReference type="Proteomes" id="UP000799767"/>
    </source>
</evidence>
<keyword evidence="3" id="KW-1185">Reference proteome</keyword>
<sequence>MALLSLPDELLSSLPGYLDDIEDFVNLSSTCSRLRSALDRTLPTEILRLAAAQATTFFRPSPWFLVAATARELGDWARQSDANENALALAFRPHRHTLDGVLDLAVQHCGLTMQRIRELHKMRYDVMGPVADRIDELYAPIADTGRAEDGEESPDDVSRYGNLSTDSEEVFLLYVIYGELFGPDLHAVLRPDASATARRLSVLTRMEYVKYCCPGWFVTVFERPDPEIRILGSGQWGDGGYTLSNPRDNVVWALLCTQQSRRWRRHWQSISKAAGCDLTVWDDLQEYQALDWRRKLWLNVLLLQGFEGFEMISPVISEDERLRRWGPRLREWSTAIASLEAEPPRTPVGRKTVPVIPCFLAEVTASFDLHTPPRWS</sequence>